<dbReference type="AlphaFoldDB" id="A0A2H1EIA1"/>
<dbReference type="EMBL" id="FRFC01000005">
    <property type="protein sequence ID" value="SHO47374.1"/>
    <property type="molecule type" value="Genomic_DNA"/>
</dbReference>
<dbReference type="Proteomes" id="UP000232412">
    <property type="component" value="Unassembled WGS sequence"/>
</dbReference>
<protein>
    <recommendedName>
        <fullName evidence="1">MJ1316 RNA cyclic group end recognition domain-containing protein</fullName>
    </recommendedName>
</protein>
<dbReference type="OrthoDB" id="8488at2157"/>
<evidence type="ECO:0000313" key="3">
    <source>
        <dbReference type="Proteomes" id="UP000232412"/>
    </source>
</evidence>
<feature type="domain" description="MJ1316 RNA cyclic group end recognition" evidence="1">
    <location>
        <begin position="7"/>
        <end position="63"/>
    </location>
</feature>
<keyword evidence="3" id="KW-1185">Reference proteome</keyword>
<sequence>MVRKGKIAEIFSKALYDDNPELYQVGYVDLGNIKEVTLAEFCKLSENFEIIPATRIAYIKKENMTLYLKTDNTKS</sequence>
<evidence type="ECO:0000313" key="2">
    <source>
        <dbReference type="EMBL" id="SHO47374.1"/>
    </source>
</evidence>
<reference evidence="3" key="1">
    <citation type="submission" date="2016-12" db="EMBL/GenBank/DDBJ databases">
        <authorList>
            <person name="Herbold C."/>
        </authorList>
    </citation>
    <scope>NUCLEOTIDE SEQUENCE [LARGE SCALE GENOMIC DNA]</scope>
</reference>
<dbReference type="RefSeq" id="WP_101010680.1">
    <property type="nucleotide sequence ID" value="NZ_FRFC01000005.1"/>
</dbReference>
<accession>A0A2H1EIA1</accession>
<proteinExistence type="predicted"/>
<evidence type="ECO:0000259" key="1">
    <source>
        <dbReference type="Pfam" id="PF04457"/>
    </source>
</evidence>
<organism evidence="2 3">
    <name type="scientific">Nitrosotalea sinensis</name>
    <dbReference type="NCBI Taxonomy" id="1499975"/>
    <lineage>
        <taxon>Archaea</taxon>
        <taxon>Nitrososphaerota</taxon>
        <taxon>Nitrososphaeria</taxon>
        <taxon>Nitrosotaleales</taxon>
        <taxon>Nitrosotaleaceae</taxon>
        <taxon>Nitrosotalea</taxon>
    </lineage>
</organism>
<name>A0A2H1EIA1_9ARCH</name>
<gene>
    <name evidence="2" type="ORF">NSIN_40071</name>
</gene>
<dbReference type="Pfam" id="PF04457">
    <property type="entry name" value="MJ1316"/>
    <property type="match status" value="1"/>
</dbReference>
<dbReference type="InterPro" id="IPR040459">
    <property type="entry name" value="MJ1316"/>
</dbReference>